<organism evidence="2 3">
    <name type="scientific">Amycolatopsis acidicola</name>
    <dbReference type="NCBI Taxonomy" id="2596893"/>
    <lineage>
        <taxon>Bacteria</taxon>
        <taxon>Bacillati</taxon>
        <taxon>Actinomycetota</taxon>
        <taxon>Actinomycetes</taxon>
        <taxon>Pseudonocardiales</taxon>
        <taxon>Pseudonocardiaceae</taxon>
        <taxon>Amycolatopsis</taxon>
    </lineage>
</organism>
<dbReference type="SUPFAM" id="SSF51182">
    <property type="entry name" value="RmlC-like cupins"/>
    <property type="match status" value="1"/>
</dbReference>
<dbReference type="PANTHER" id="PTHR36156:SF2">
    <property type="entry name" value="CUPIN TYPE-2 DOMAIN-CONTAINING PROTEIN"/>
    <property type="match status" value="1"/>
</dbReference>
<dbReference type="PANTHER" id="PTHR36156">
    <property type="entry name" value="SLR2101 PROTEIN"/>
    <property type="match status" value="1"/>
</dbReference>
<dbReference type="Gene3D" id="2.60.120.10">
    <property type="entry name" value="Jelly Rolls"/>
    <property type="match status" value="1"/>
</dbReference>
<dbReference type="RefSeq" id="WP_144756235.1">
    <property type="nucleotide sequence ID" value="NZ_VMNW02000010.1"/>
</dbReference>
<dbReference type="CDD" id="cd02231">
    <property type="entry name" value="cupin_BLL6423-like"/>
    <property type="match status" value="1"/>
</dbReference>
<dbReference type="Proteomes" id="UP000319769">
    <property type="component" value="Unassembled WGS sequence"/>
</dbReference>
<gene>
    <name evidence="2" type="ORF">FPZ12_009760</name>
</gene>
<reference evidence="2" key="1">
    <citation type="submission" date="2019-09" db="EMBL/GenBank/DDBJ databases">
        <authorList>
            <person name="Teo W.F.A."/>
            <person name="Duangmal K."/>
        </authorList>
    </citation>
    <scope>NUCLEOTIDE SEQUENCE [LARGE SCALE GENOMIC DNA]</scope>
    <source>
        <strain evidence="2">K81G1</strain>
    </source>
</reference>
<dbReference type="AlphaFoldDB" id="A0A5N0VB54"/>
<dbReference type="Pfam" id="PF07883">
    <property type="entry name" value="Cupin_2"/>
    <property type="match status" value="1"/>
</dbReference>
<dbReference type="InterPro" id="IPR014710">
    <property type="entry name" value="RmlC-like_jellyroll"/>
</dbReference>
<sequence>MTGRHLDAQARRIVTGVNAEGRSYVESDELTPHRLPNPGNTKCDIWRVHGIPVKLTDGDGMTDGKVVTEPPFGGLIYRVVTFPPDSEWDRSLGYADATGRLPTGNPGFDDEGIPGLHVTDTVDFLTVISGELWCELQEGEVHLRPGDTIVQRGTRHSWSNRTDKTTTIVSVMMTGRR</sequence>
<dbReference type="EMBL" id="VMNW02000010">
    <property type="protein sequence ID" value="KAA9163275.1"/>
    <property type="molecule type" value="Genomic_DNA"/>
</dbReference>
<dbReference type="OrthoDB" id="713485at2"/>
<feature type="domain" description="Cupin type-2" evidence="1">
    <location>
        <begin position="116"/>
        <end position="171"/>
    </location>
</feature>
<evidence type="ECO:0000313" key="3">
    <source>
        <dbReference type="Proteomes" id="UP000319769"/>
    </source>
</evidence>
<accession>A0A5N0VB54</accession>
<comment type="caution">
    <text evidence="2">The sequence shown here is derived from an EMBL/GenBank/DDBJ whole genome shotgun (WGS) entry which is preliminary data.</text>
</comment>
<dbReference type="InterPro" id="IPR047142">
    <property type="entry name" value="OryJ/VirC-like"/>
</dbReference>
<dbReference type="InterPro" id="IPR013096">
    <property type="entry name" value="Cupin_2"/>
</dbReference>
<evidence type="ECO:0000313" key="2">
    <source>
        <dbReference type="EMBL" id="KAA9163275.1"/>
    </source>
</evidence>
<protein>
    <submittedName>
        <fullName evidence="2">Cupin domain-containing protein</fullName>
    </submittedName>
</protein>
<name>A0A5N0VB54_9PSEU</name>
<dbReference type="InterPro" id="IPR011051">
    <property type="entry name" value="RmlC_Cupin_sf"/>
</dbReference>
<proteinExistence type="predicted"/>
<keyword evidence="3" id="KW-1185">Reference proteome</keyword>
<evidence type="ECO:0000259" key="1">
    <source>
        <dbReference type="Pfam" id="PF07883"/>
    </source>
</evidence>